<evidence type="ECO:0000313" key="1">
    <source>
        <dbReference type="EMBL" id="MBX69473.1"/>
    </source>
</evidence>
<organism evidence="1">
    <name type="scientific">Rhizophora mucronata</name>
    <name type="common">Asiatic mangrove</name>
    <dbReference type="NCBI Taxonomy" id="61149"/>
    <lineage>
        <taxon>Eukaryota</taxon>
        <taxon>Viridiplantae</taxon>
        <taxon>Streptophyta</taxon>
        <taxon>Embryophyta</taxon>
        <taxon>Tracheophyta</taxon>
        <taxon>Spermatophyta</taxon>
        <taxon>Magnoliopsida</taxon>
        <taxon>eudicotyledons</taxon>
        <taxon>Gunneridae</taxon>
        <taxon>Pentapetalae</taxon>
        <taxon>rosids</taxon>
        <taxon>fabids</taxon>
        <taxon>Malpighiales</taxon>
        <taxon>Rhizophoraceae</taxon>
        <taxon>Rhizophora</taxon>
    </lineage>
</organism>
<dbReference type="AlphaFoldDB" id="A0A2P2QR75"/>
<sequence>MCIKHFNYFLCNSHLCIEGQV</sequence>
<proteinExistence type="predicted"/>
<accession>A0A2P2QR75</accession>
<reference evidence="1" key="1">
    <citation type="submission" date="2018-02" db="EMBL/GenBank/DDBJ databases">
        <title>Rhizophora mucronata_Transcriptome.</title>
        <authorList>
            <person name="Meera S.P."/>
            <person name="Sreeshan A."/>
            <person name="Augustine A."/>
        </authorList>
    </citation>
    <scope>NUCLEOTIDE SEQUENCE</scope>
    <source>
        <tissue evidence="1">Leaf</tissue>
    </source>
</reference>
<protein>
    <submittedName>
        <fullName evidence="1">Uncharacterized protein</fullName>
    </submittedName>
</protein>
<name>A0A2P2QR75_RHIMU</name>
<dbReference type="EMBL" id="GGEC01088989">
    <property type="protein sequence ID" value="MBX69473.1"/>
    <property type="molecule type" value="Transcribed_RNA"/>
</dbReference>